<dbReference type="InterPro" id="IPR000792">
    <property type="entry name" value="Tscrpt_reg_LuxR_C"/>
</dbReference>
<dbReference type="CDD" id="cd06170">
    <property type="entry name" value="LuxR_C_like"/>
    <property type="match status" value="1"/>
</dbReference>
<keyword evidence="3" id="KW-0804">Transcription</keyword>
<protein>
    <submittedName>
        <fullName evidence="5">LuxR family transcriptional regulator</fullName>
    </submittedName>
</protein>
<dbReference type="OrthoDB" id="4294555at2"/>
<dbReference type="EMBL" id="CP032229">
    <property type="protein sequence ID" value="QBJ93580.1"/>
    <property type="molecule type" value="Genomic_DNA"/>
</dbReference>
<dbReference type="SMART" id="SM00421">
    <property type="entry name" value="HTH_LUXR"/>
    <property type="match status" value="1"/>
</dbReference>
<dbReference type="PANTHER" id="PTHR44688">
    <property type="entry name" value="DNA-BINDING TRANSCRIPTIONAL ACTIVATOR DEVR_DOSR"/>
    <property type="match status" value="1"/>
</dbReference>
<proteinExistence type="predicted"/>
<dbReference type="Proteomes" id="UP000292547">
    <property type="component" value="Chromosome"/>
</dbReference>
<accession>A0A4P6U192</accession>
<keyword evidence="2" id="KW-0238">DNA-binding</keyword>
<evidence type="ECO:0000256" key="3">
    <source>
        <dbReference type="ARBA" id="ARBA00023163"/>
    </source>
</evidence>
<dbReference type="PRINTS" id="PR00038">
    <property type="entry name" value="HTHLUXR"/>
</dbReference>
<evidence type="ECO:0000313" key="6">
    <source>
        <dbReference type="Proteomes" id="UP000292547"/>
    </source>
</evidence>
<evidence type="ECO:0000256" key="1">
    <source>
        <dbReference type="ARBA" id="ARBA00023015"/>
    </source>
</evidence>
<dbReference type="PROSITE" id="PS50043">
    <property type="entry name" value="HTH_LUXR_2"/>
    <property type="match status" value="1"/>
</dbReference>
<sequence length="86" mass="9271">MRTDRPGLPAQSGPALSARECEVLTHLADGLTHASIARRMRLSPHTVDTYLRRIRGKTGSPNRVQLLRLAIAVSEARDKKAAATGG</sequence>
<dbReference type="InterPro" id="IPR036388">
    <property type="entry name" value="WH-like_DNA-bd_sf"/>
</dbReference>
<gene>
    <name evidence="5" type="ORF">D0Z67_27100</name>
</gene>
<organism evidence="5 6">
    <name type="scientific">Streptomyces seoulensis</name>
    <dbReference type="NCBI Taxonomy" id="73044"/>
    <lineage>
        <taxon>Bacteria</taxon>
        <taxon>Bacillati</taxon>
        <taxon>Actinomycetota</taxon>
        <taxon>Actinomycetes</taxon>
        <taxon>Kitasatosporales</taxon>
        <taxon>Streptomycetaceae</taxon>
        <taxon>Streptomyces</taxon>
    </lineage>
</organism>
<evidence type="ECO:0000313" key="5">
    <source>
        <dbReference type="EMBL" id="QBJ93580.1"/>
    </source>
</evidence>
<dbReference type="KEGG" id="sseo:D0Z67_27100"/>
<evidence type="ECO:0000259" key="4">
    <source>
        <dbReference type="PROSITE" id="PS50043"/>
    </source>
</evidence>
<dbReference type="Gene3D" id="1.10.10.10">
    <property type="entry name" value="Winged helix-like DNA-binding domain superfamily/Winged helix DNA-binding domain"/>
    <property type="match status" value="1"/>
</dbReference>
<dbReference type="GO" id="GO:0006355">
    <property type="term" value="P:regulation of DNA-templated transcription"/>
    <property type="evidence" value="ECO:0007669"/>
    <property type="project" value="InterPro"/>
</dbReference>
<dbReference type="SUPFAM" id="SSF46894">
    <property type="entry name" value="C-terminal effector domain of the bipartite response regulators"/>
    <property type="match status" value="1"/>
</dbReference>
<keyword evidence="6" id="KW-1185">Reference proteome</keyword>
<name>A0A4P6U192_STRSO</name>
<dbReference type="PANTHER" id="PTHR44688:SF16">
    <property type="entry name" value="DNA-BINDING TRANSCRIPTIONAL ACTIVATOR DEVR_DOSR"/>
    <property type="match status" value="1"/>
</dbReference>
<dbReference type="Pfam" id="PF00196">
    <property type="entry name" value="GerE"/>
    <property type="match status" value="1"/>
</dbReference>
<dbReference type="AlphaFoldDB" id="A0A4P6U192"/>
<dbReference type="STRING" id="73044.GCA_000725795_05199"/>
<feature type="domain" description="HTH luxR-type" evidence="4">
    <location>
        <begin position="9"/>
        <end position="74"/>
    </location>
</feature>
<dbReference type="InterPro" id="IPR016032">
    <property type="entry name" value="Sig_transdc_resp-reg_C-effctor"/>
</dbReference>
<dbReference type="GO" id="GO:0003677">
    <property type="term" value="F:DNA binding"/>
    <property type="evidence" value="ECO:0007669"/>
    <property type="project" value="UniProtKB-KW"/>
</dbReference>
<evidence type="ECO:0000256" key="2">
    <source>
        <dbReference type="ARBA" id="ARBA00023125"/>
    </source>
</evidence>
<reference evidence="5 6" key="1">
    <citation type="submission" date="2018-08" db="EMBL/GenBank/DDBJ databases">
        <title>The complete genome sequence of Streptomyces seoulensis, a pioneer strain for nickel superoxide dismutase discovery.</title>
        <authorList>
            <person name="Shin J."/>
            <person name="Lee J.-S."/>
            <person name="Lee E.-J."/>
            <person name="Youn H.-D."/>
        </authorList>
    </citation>
    <scope>NUCLEOTIDE SEQUENCE [LARGE SCALE GENOMIC DNA]</scope>
    <source>
        <strain evidence="5 6">KCTC 9819</strain>
    </source>
</reference>
<keyword evidence="1" id="KW-0805">Transcription regulation</keyword>